<name>A0AAE1HKV4_9NEOP</name>
<gene>
    <name evidence="5" type="ORF">KUF71_001677</name>
</gene>
<accession>A0AAE1HKV4</accession>
<feature type="region of interest" description="Disordered" evidence="3">
    <location>
        <begin position="1"/>
        <end position="23"/>
    </location>
</feature>
<evidence type="ECO:0000313" key="5">
    <source>
        <dbReference type="EMBL" id="KAK3923018.1"/>
    </source>
</evidence>
<dbReference type="GO" id="GO:0004843">
    <property type="term" value="F:cysteine-type deubiquitinase activity"/>
    <property type="evidence" value="ECO:0007669"/>
    <property type="project" value="UniProtKB-UniRule"/>
</dbReference>
<evidence type="ECO:0000313" key="6">
    <source>
        <dbReference type="Proteomes" id="UP001219518"/>
    </source>
</evidence>
<evidence type="ECO:0000256" key="2">
    <source>
        <dbReference type="RuleBase" id="RU367088"/>
    </source>
</evidence>
<proteinExistence type="inferred from homology"/>
<dbReference type="GO" id="GO:0071108">
    <property type="term" value="P:protein K48-linked deubiquitination"/>
    <property type="evidence" value="ECO:0007669"/>
    <property type="project" value="InterPro"/>
</dbReference>
<dbReference type="PANTHER" id="PTHR12473:SF8">
    <property type="entry name" value="UBIQUITIN CARBOXYL-TERMINAL HYDROLASE MINDY-4-RELATED"/>
    <property type="match status" value="1"/>
</dbReference>
<evidence type="ECO:0000256" key="3">
    <source>
        <dbReference type="SAM" id="MobiDB-lite"/>
    </source>
</evidence>
<reference evidence="5" key="2">
    <citation type="journal article" date="2023" name="BMC Genomics">
        <title>Pest status, molecular evolution, and epigenetic factors derived from the genome assembly of Frankliniella fusca, a thysanopteran phytovirus vector.</title>
        <authorList>
            <person name="Catto M.A."/>
            <person name="Labadie P.E."/>
            <person name="Jacobson A.L."/>
            <person name="Kennedy G.G."/>
            <person name="Srinivasan R."/>
            <person name="Hunt B.G."/>
        </authorList>
    </citation>
    <scope>NUCLEOTIDE SEQUENCE</scope>
    <source>
        <strain evidence="5">PL_HMW_Pooled</strain>
    </source>
</reference>
<keyword evidence="2" id="KW-0645">Protease</keyword>
<dbReference type="EMBL" id="JAHWGI010001134">
    <property type="protein sequence ID" value="KAK3923018.1"/>
    <property type="molecule type" value="Genomic_DNA"/>
</dbReference>
<sequence length="425" mass="47133">MEVPSPFSPFLPPPTAITTTDPGKRVMYGRSQRGMHMRTPVMGGTPITEQQAVQLRTVVFGDAATPPRSEWSRTGLVMREPERDLGYGLRAPRNGTRGLLAVVQAYLVKHLLFEAPPGMEGAGPPTGRPEELLRPSRARQYEALWAVVSAILWKVGEQQRVQVALPQEKNLVPHSPSYFQDGVTEKLPRPPLRSMHYPDPPTLPQFTDDPGPGTLLLLYSAVLTRGCDKVQADLEDEKACLVTTAEEGPQTIVTLLLVGRATPYLHNGIVYVGDEDHYALPQYGVLNRSDVGYLVWDDTNESELQESSRQPGSRLKTPSLPVWVVSCSGHYGVIFNTNRELLRNYHAERRFELLYYTAGAGQWSLTVDTRFNEAGESTSNKSSSASSSRPKDDFTTTAQALCLEKVIHTKWQDAHVTWNSMIPGV</sequence>
<dbReference type="SMART" id="SM01174">
    <property type="entry name" value="DUF4205"/>
    <property type="match status" value="1"/>
</dbReference>
<dbReference type="GO" id="GO:0006508">
    <property type="term" value="P:proteolysis"/>
    <property type="evidence" value="ECO:0007669"/>
    <property type="project" value="UniProtKB-KW"/>
</dbReference>
<dbReference type="InterPro" id="IPR025257">
    <property type="entry name" value="MINDY-3/4_CD"/>
</dbReference>
<keyword evidence="2 5" id="KW-0378">Hydrolase</keyword>
<dbReference type="Pfam" id="PF13898">
    <property type="entry name" value="MINDY-3_4_CD"/>
    <property type="match status" value="1"/>
</dbReference>
<dbReference type="GO" id="GO:1990380">
    <property type="term" value="F:K48-linked deubiquitinase activity"/>
    <property type="evidence" value="ECO:0007669"/>
    <property type="project" value="UniProtKB-UniRule"/>
</dbReference>
<feature type="compositionally biased region" description="Pro residues" evidence="3">
    <location>
        <begin position="1"/>
        <end position="15"/>
    </location>
</feature>
<keyword evidence="2" id="KW-0788">Thiol protease</keyword>
<comment type="caution">
    <text evidence="5">The sequence shown here is derived from an EMBL/GenBank/DDBJ whole genome shotgun (WGS) entry which is preliminary data.</text>
</comment>
<organism evidence="5 6">
    <name type="scientific">Frankliniella fusca</name>
    <dbReference type="NCBI Taxonomy" id="407009"/>
    <lineage>
        <taxon>Eukaryota</taxon>
        <taxon>Metazoa</taxon>
        <taxon>Ecdysozoa</taxon>
        <taxon>Arthropoda</taxon>
        <taxon>Hexapoda</taxon>
        <taxon>Insecta</taxon>
        <taxon>Pterygota</taxon>
        <taxon>Neoptera</taxon>
        <taxon>Paraneoptera</taxon>
        <taxon>Thysanoptera</taxon>
        <taxon>Terebrantia</taxon>
        <taxon>Thripoidea</taxon>
        <taxon>Thripidae</taxon>
        <taxon>Frankliniella</taxon>
    </lineage>
</organism>
<keyword evidence="2" id="KW-0833">Ubl conjugation pathway</keyword>
<keyword evidence="6" id="KW-1185">Reference proteome</keyword>
<dbReference type="AlphaFoldDB" id="A0AAE1HKV4"/>
<dbReference type="PANTHER" id="PTHR12473">
    <property type="entry name" value="UBIQUITIN CARBOXYL-TERMINAL HYDROLASE MINDY-4-RELATED"/>
    <property type="match status" value="1"/>
</dbReference>
<dbReference type="EC" id="3.4.19.12" evidence="2"/>
<protein>
    <recommendedName>
        <fullName evidence="2">Ubiquitin carboxyl-terminal hydrolase MINDY</fullName>
        <ecNumber evidence="2">3.4.19.12</ecNumber>
    </recommendedName>
</protein>
<comment type="similarity">
    <text evidence="1 2">Belongs to the MINDY deubiquitinase family. FAM188 subfamily.</text>
</comment>
<dbReference type="Proteomes" id="UP001219518">
    <property type="component" value="Unassembled WGS sequence"/>
</dbReference>
<evidence type="ECO:0000256" key="1">
    <source>
        <dbReference type="ARBA" id="ARBA00011074"/>
    </source>
</evidence>
<reference evidence="5" key="1">
    <citation type="submission" date="2021-07" db="EMBL/GenBank/DDBJ databases">
        <authorList>
            <person name="Catto M.A."/>
            <person name="Jacobson A."/>
            <person name="Kennedy G."/>
            <person name="Labadie P."/>
            <person name="Hunt B.G."/>
            <person name="Srinivasan R."/>
        </authorList>
    </citation>
    <scope>NUCLEOTIDE SEQUENCE</scope>
    <source>
        <strain evidence="5">PL_HMW_Pooled</strain>
        <tissue evidence="5">Head</tissue>
    </source>
</reference>
<comment type="catalytic activity">
    <reaction evidence="2">
        <text>Thiol-dependent hydrolysis of ester, thioester, amide, peptide and isopeptide bonds formed by the C-terminal Gly of ubiquitin (a 76-residue protein attached to proteins as an intracellular targeting signal).</text>
        <dbReference type="EC" id="3.4.19.12"/>
    </reaction>
</comment>
<evidence type="ECO:0000259" key="4">
    <source>
        <dbReference type="SMART" id="SM01174"/>
    </source>
</evidence>
<feature type="domain" description="Deubiquitinating enzyme MINDY-3/4 conserved" evidence="4">
    <location>
        <begin position="56"/>
        <end position="420"/>
    </location>
</feature>
<comment type="function">
    <text evidence="2">Hydrolase that can remove 'Lys-48'-linked conjugated ubiquitin from proteins.</text>
</comment>
<dbReference type="InterPro" id="IPR039785">
    <property type="entry name" value="MINY3/4"/>
</dbReference>